<dbReference type="Proteomes" id="UP000305874">
    <property type="component" value="Unassembled WGS sequence"/>
</dbReference>
<evidence type="ECO:0000256" key="7">
    <source>
        <dbReference type="ARBA" id="ARBA00022723"/>
    </source>
</evidence>
<comment type="caution">
    <text evidence="16">The sequence shown here is derived from an EMBL/GenBank/DDBJ whole genome shotgun (WGS) entry which is preliminary data.</text>
</comment>
<keyword evidence="6" id="KW-0288">FMN</keyword>
<dbReference type="Gene3D" id="3.60.20.10">
    <property type="entry name" value="Glutamine Phosphoribosylpyrophosphate, subunit 1, domain 1"/>
    <property type="match status" value="1"/>
</dbReference>
<sequence length="83" mass="9986">EGWRPKDLERRLYIARRRIEKRLEQDEQFYICSLSGLVTIYKGLMMPADLPNFYTDLADMRMTSAICVFHQRFSTNTQPRWPL</sequence>
<evidence type="ECO:0000256" key="3">
    <source>
        <dbReference type="ARBA" id="ARBA00009716"/>
    </source>
</evidence>
<dbReference type="InterPro" id="IPR029055">
    <property type="entry name" value="Ntn_hydrolases_N"/>
</dbReference>
<keyword evidence="5" id="KW-0285">Flavoprotein</keyword>
<dbReference type="RefSeq" id="WP_138549541.1">
    <property type="nucleotide sequence ID" value="NZ_PNCG01001209.1"/>
</dbReference>
<evidence type="ECO:0000256" key="13">
    <source>
        <dbReference type="ARBA" id="ARBA00023291"/>
    </source>
</evidence>
<keyword evidence="10" id="KW-0408">Iron</keyword>
<keyword evidence="11" id="KW-0411">Iron-sulfur</keyword>
<dbReference type="Pfam" id="PF00310">
    <property type="entry name" value="GATase_2"/>
    <property type="match status" value="1"/>
</dbReference>
<protein>
    <recommendedName>
        <fullName evidence="15">Glutamine amidotransferase type-2 domain-containing protein</fullName>
    </recommendedName>
</protein>
<dbReference type="GO" id="GO:0006537">
    <property type="term" value="P:glutamate biosynthetic process"/>
    <property type="evidence" value="ECO:0007669"/>
    <property type="project" value="UniProtKB-KW"/>
</dbReference>
<feature type="domain" description="Glutamine amidotransferase type-2" evidence="15">
    <location>
        <begin position="3"/>
        <end position="83"/>
    </location>
</feature>
<evidence type="ECO:0000256" key="10">
    <source>
        <dbReference type="ARBA" id="ARBA00023004"/>
    </source>
</evidence>
<evidence type="ECO:0000256" key="11">
    <source>
        <dbReference type="ARBA" id="ARBA00023014"/>
    </source>
</evidence>
<evidence type="ECO:0000256" key="14">
    <source>
        <dbReference type="ARBA" id="ARBA00029440"/>
    </source>
</evidence>
<evidence type="ECO:0000256" key="8">
    <source>
        <dbReference type="ARBA" id="ARBA00022962"/>
    </source>
</evidence>
<accession>A0A5S3XWG8</accession>
<name>A0A5S3XWG8_9GAMM</name>
<dbReference type="GO" id="GO:0015930">
    <property type="term" value="F:glutamate synthase activity"/>
    <property type="evidence" value="ECO:0007669"/>
    <property type="project" value="TreeGrafter"/>
</dbReference>
<evidence type="ECO:0000256" key="1">
    <source>
        <dbReference type="ARBA" id="ARBA00001917"/>
    </source>
</evidence>
<feature type="non-terminal residue" evidence="16">
    <location>
        <position position="83"/>
    </location>
</feature>
<keyword evidence="9" id="KW-0560">Oxidoreductase</keyword>
<evidence type="ECO:0000313" key="17">
    <source>
        <dbReference type="Proteomes" id="UP000305874"/>
    </source>
</evidence>
<comment type="similarity">
    <text evidence="3">Belongs to the glutamate synthase family.</text>
</comment>
<keyword evidence="8" id="KW-0315">Glutamine amidotransferase</keyword>
<evidence type="ECO:0000313" key="16">
    <source>
        <dbReference type="EMBL" id="TMP64451.1"/>
    </source>
</evidence>
<keyword evidence="13" id="KW-0003">3Fe-4S</keyword>
<gene>
    <name evidence="16" type="ORF">CWC05_24480</name>
</gene>
<organism evidence="16 17">
    <name type="scientific">Pseudoalteromonas ruthenica</name>
    <dbReference type="NCBI Taxonomy" id="151081"/>
    <lineage>
        <taxon>Bacteria</taxon>
        <taxon>Pseudomonadati</taxon>
        <taxon>Pseudomonadota</taxon>
        <taxon>Gammaproteobacteria</taxon>
        <taxon>Alteromonadales</taxon>
        <taxon>Pseudoalteromonadaceae</taxon>
        <taxon>Pseudoalteromonas</taxon>
    </lineage>
</organism>
<dbReference type="InterPro" id="IPR050711">
    <property type="entry name" value="ET-N_metabolism_enzyme"/>
</dbReference>
<reference evidence="16 17" key="1">
    <citation type="submission" date="2017-12" db="EMBL/GenBank/DDBJ databases">
        <authorList>
            <person name="Paulsen S."/>
            <person name="Gram L.K."/>
        </authorList>
    </citation>
    <scope>NUCLEOTIDE SEQUENCE [LARGE SCALE GENOMIC DNA]</scope>
    <source>
        <strain evidence="16 17">S2897</strain>
    </source>
</reference>
<dbReference type="GO" id="GO:0019676">
    <property type="term" value="P:ammonia assimilation cycle"/>
    <property type="evidence" value="ECO:0007669"/>
    <property type="project" value="TreeGrafter"/>
</dbReference>
<comment type="cofactor">
    <cofactor evidence="1">
        <name>FMN</name>
        <dbReference type="ChEBI" id="CHEBI:58210"/>
    </cofactor>
</comment>
<proteinExistence type="inferred from homology"/>
<dbReference type="PANTHER" id="PTHR11938:SF148">
    <property type="entry name" value="GLUTAMATE SYNTHASE [NADPH] LARGE CHAIN"/>
    <property type="match status" value="1"/>
</dbReference>
<evidence type="ECO:0000256" key="4">
    <source>
        <dbReference type="ARBA" id="ARBA00022605"/>
    </source>
</evidence>
<keyword evidence="12" id="KW-0314">Glutamate biosynthesis</keyword>
<dbReference type="GO" id="GO:0051538">
    <property type="term" value="F:3 iron, 4 sulfur cluster binding"/>
    <property type="evidence" value="ECO:0007669"/>
    <property type="project" value="UniProtKB-KW"/>
</dbReference>
<dbReference type="InterPro" id="IPR017932">
    <property type="entry name" value="GATase_2_dom"/>
</dbReference>
<comment type="pathway">
    <text evidence="14">Amino-acid biosynthesis.</text>
</comment>
<evidence type="ECO:0000256" key="9">
    <source>
        <dbReference type="ARBA" id="ARBA00023002"/>
    </source>
</evidence>
<dbReference type="PANTHER" id="PTHR11938">
    <property type="entry name" value="FAD NADPH DEHYDROGENASE/OXIDOREDUCTASE"/>
    <property type="match status" value="1"/>
</dbReference>
<dbReference type="AlphaFoldDB" id="A0A5S3XWG8"/>
<keyword evidence="7" id="KW-0479">Metal-binding</keyword>
<evidence type="ECO:0000256" key="2">
    <source>
        <dbReference type="ARBA" id="ARBA00001927"/>
    </source>
</evidence>
<feature type="non-terminal residue" evidence="16">
    <location>
        <position position="1"/>
    </location>
</feature>
<keyword evidence="4" id="KW-0028">Amino-acid biosynthesis</keyword>
<dbReference type="GO" id="GO:0046872">
    <property type="term" value="F:metal ion binding"/>
    <property type="evidence" value="ECO:0007669"/>
    <property type="project" value="UniProtKB-KW"/>
</dbReference>
<evidence type="ECO:0000259" key="15">
    <source>
        <dbReference type="Pfam" id="PF00310"/>
    </source>
</evidence>
<evidence type="ECO:0000256" key="6">
    <source>
        <dbReference type="ARBA" id="ARBA00022643"/>
    </source>
</evidence>
<dbReference type="SUPFAM" id="SSF56235">
    <property type="entry name" value="N-terminal nucleophile aminohydrolases (Ntn hydrolases)"/>
    <property type="match status" value="1"/>
</dbReference>
<reference evidence="17" key="2">
    <citation type="submission" date="2019-06" db="EMBL/GenBank/DDBJ databases">
        <title>Co-occurence of chitin degradation, pigmentation and bioactivity in marine Pseudoalteromonas.</title>
        <authorList>
            <person name="Sonnenschein E.C."/>
            <person name="Bech P.K."/>
        </authorList>
    </citation>
    <scope>NUCLEOTIDE SEQUENCE [LARGE SCALE GENOMIC DNA]</scope>
    <source>
        <strain evidence="17">S2897</strain>
    </source>
</reference>
<dbReference type="EMBL" id="PNCG01001209">
    <property type="protein sequence ID" value="TMP64451.1"/>
    <property type="molecule type" value="Genomic_DNA"/>
</dbReference>
<evidence type="ECO:0000256" key="12">
    <source>
        <dbReference type="ARBA" id="ARBA00023164"/>
    </source>
</evidence>
<evidence type="ECO:0000256" key="5">
    <source>
        <dbReference type="ARBA" id="ARBA00022630"/>
    </source>
</evidence>
<comment type="cofactor">
    <cofactor evidence="2">
        <name>[3Fe-4S] cluster</name>
        <dbReference type="ChEBI" id="CHEBI:21137"/>
    </cofactor>
</comment>